<comment type="caution">
    <text evidence="7">The sequence shown here is derived from an EMBL/GenBank/DDBJ whole genome shotgun (WGS) entry which is preliminary data.</text>
</comment>
<gene>
    <name evidence="7" type="primary">pdxA</name>
    <name evidence="7" type="ORF">GFC01_07220</name>
</gene>
<keyword evidence="4" id="KW-0479">Metal-binding</keyword>
<keyword evidence="6" id="KW-0520">NAD</keyword>
<evidence type="ECO:0000313" key="8">
    <source>
        <dbReference type="Proteomes" id="UP000441717"/>
    </source>
</evidence>
<accession>A0A6N7IQ67</accession>
<dbReference type="Pfam" id="PF04166">
    <property type="entry name" value="PdxA"/>
    <property type="match status" value="1"/>
</dbReference>
<proteinExistence type="inferred from homology"/>
<dbReference type="GO" id="GO:0046872">
    <property type="term" value="F:metal ion binding"/>
    <property type="evidence" value="ECO:0007669"/>
    <property type="project" value="UniProtKB-KW"/>
</dbReference>
<evidence type="ECO:0000256" key="6">
    <source>
        <dbReference type="ARBA" id="ARBA00023027"/>
    </source>
</evidence>
<dbReference type="GO" id="GO:0050570">
    <property type="term" value="F:4-hydroxythreonine-4-phosphate dehydrogenase activity"/>
    <property type="evidence" value="ECO:0007669"/>
    <property type="project" value="UniProtKB-EC"/>
</dbReference>
<organism evidence="7 8">
    <name type="scientific">Desulfofundulus thermobenzoicus</name>
    <dbReference type="NCBI Taxonomy" id="29376"/>
    <lineage>
        <taxon>Bacteria</taxon>
        <taxon>Bacillati</taxon>
        <taxon>Bacillota</taxon>
        <taxon>Clostridia</taxon>
        <taxon>Eubacteriales</taxon>
        <taxon>Peptococcaceae</taxon>
        <taxon>Desulfofundulus</taxon>
    </lineage>
</organism>
<comment type="subunit">
    <text evidence="3">Homodimer.</text>
</comment>
<evidence type="ECO:0000313" key="7">
    <source>
        <dbReference type="EMBL" id="MQL52061.1"/>
    </source>
</evidence>
<dbReference type="RefSeq" id="WP_152945985.1">
    <property type="nucleotide sequence ID" value="NZ_WHYR01000015.1"/>
</dbReference>
<comment type="similarity">
    <text evidence="2">Belongs to the PdxA family. PdxA2 subfamily.</text>
</comment>
<keyword evidence="8" id="KW-1185">Reference proteome</keyword>
<evidence type="ECO:0000256" key="2">
    <source>
        <dbReference type="ARBA" id="ARBA00009464"/>
    </source>
</evidence>
<protein>
    <submittedName>
        <fullName evidence="7">4-hydroxythreonine-4-phosphate dehydrogenase PdxA</fullName>
        <ecNumber evidence="7">1.1.1.262</ecNumber>
    </submittedName>
</protein>
<dbReference type="OrthoDB" id="9801783at2"/>
<evidence type="ECO:0000256" key="4">
    <source>
        <dbReference type="ARBA" id="ARBA00022723"/>
    </source>
</evidence>
<comment type="cofactor">
    <cofactor evidence="1">
        <name>a divalent metal cation</name>
        <dbReference type="ChEBI" id="CHEBI:60240"/>
    </cofactor>
</comment>
<keyword evidence="5 7" id="KW-0560">Oxidoreductase</keyword>
<dbReference type="AlphaFoldDB" id="A0A6N7IQ67"/>
<dbReference type="PANTHER" id="PTHR30004:SF6">
    <property type="entry name" value="D-THREONATE 4-PHOSPHATE DEHYDROGENASE"/>
    <property type="match status" value="1"/>
</dbReference>
<sequence>MKPVIGITMGDPAGIGPEIAVKALARKEIYERSLPVIIGDLEAIKEANEFTGLHLTIHEIENVGQAKGEHGTLDLINLKMLAPGSWQYKQVSALAGKAAFSYIEKAIHLALQGAIQAVVTGPINKAALNLAGYHYAGHTEIFARLTGTKDYAMMLASKVMRVVHVTTHVSMREACDLITKDRVYTVIKLAYNAMKMLGIADPRIAVAGLNPHCSEDGLFGDEEAKGITPAIRKAKEEGINVEGPVPPDTVFVKALAGQYDVVVVMYHDQGHIPVKLTGFKLDAATNKFTSVSGVNCTLGLPIIRTSVDHGTAFGKAGEGRANEESLVDAINMAVQMARSRGQE</sequence>
<dbReference type="GO" id="GO:0051287">
    <property type="term" value="F:NAD binding"/>
    <property type="evidence" value="ECO:0007669"/>
    <property type="project" value="InterPro"/>
</dbReference>
<evidence type="ECO:0000256" key="5">
    <source>
        <dbReference type="ARBA" id="ARBA00023002"/>
    </source>
</evidence>
<dbReference type="PANTHER" id="PTHR30004">
    <property type="entry name" value="4-HYDROXYTHREONINE-4-PHOSPHATE DEHYDROGENASE"/>
    <property type="match status" value="1"/>
</dbReference>
<dbReference type="EC" id="1.1.1.262" evidence="7"/>
<reference evidence="7 8" key="1">
    <citation type="submission" date="2019-10" db="EMBL/GenBank/DDBJ databases">
        <title>Comparative genomics of sulfur disproportionating microorganisms.</title>
        <authorList>
            <person name="Ward L.M."/>
            <person name="Bertran E."/>
            <person name="Johnston D."/>
        </authorList>
    </citation>
    <scope>NUCLEOTIDE SEQUENCE [LARGE SCALE GENOMIC DNA]</scope>
    <source>
        <strain evidence="7 8">DSM 14055</strain>
    </source>
</reference>
<dbReference type="EMBL" id="WHYR01000015">
    <property type="protein sequence ID" value="MQL52061.1"/>
    <property type="molecule type" value="Genomic_DNA"/>
</dbReference>
<dbReference type="NCBIfam" id="TIGR00557">
    <property type="entry name" value="pdxA"/>
    <property type="match status" value="1"/>
</dbReference>
<evidence type="ECO:0000256" key="3">
    <source>
        <dbReference type="ARBA" id="ARBA00011738"/>
    </source>
</evidence>
<dbReference type="InterPro" id="IPR005255">
    <property type="entry name" value="PdxA_fam"/>
</dbReference>
<dbReference type="Gene3D" id="3.40.718.10">
    <property type="entry name" value="Isopropylmalate Dehydrogenase"/>
    <property type="match status" value="1"/>
</dbReference>
<dbReference type="SUPFAM" id="SSF53659">
    <property type="entry name" value="Isocitrate/Isopropylmalate dehydrogenase-like"/>
    <property type="match status" value="1"/>
</dbReference>
<name>A0A6N7IQ67_9FIRM</name>
<dbReference type="Proteomes" id="UP000441717">
    <property type="component" value="Unassembled WGS sequence"/>
</dbReference>
<evidence type="ECO:0000256" key="1">
    <source>
        <dbReference type="ARBA" id="ARBA00001968"/>
    </source>
</evidence>